<dbReference type="HAMAP" id="MF_00048">
    <property type="entry name" value="UPF0102"/>
    <property type="match status" value="1"/>
</dbReference>
<reference evidence="3" key="1">
    <citation type="submission" date="2020-10" db="EMBL/GenBank/DDBJ databases">
        <authorList>
            <person name="Gilroy R."/>
        </authorList>
    </citation>
    <scope>NUCLEOTIDE SEQUENCE</scope>
    <source>
        <strain evidence="3">11687</strain>
    </source>
</reference>
<name>A0A9D1MFR9_9FIRM</name>
<dbReference type="InterPro" id="IPR011856">
    <property type="entry name" value="tRNA_endonuc-like_dom_sf"/>
</dbReference>
<sequence>MPDSPQDVHKKSLGRKGEKLAEKYLKSAGYKILRKNYRTPFGEADLIAEDGEETVFVEVKTRSSDAFGRPAEAVSAAKRNRYLKIARYYWLETGREPDARFDVVEVWADGRINHLKNAF</sequence>
<dbReference type="PANTHER" id="PTHR34039">
    <property type="entry name" value="UPF0102 PROTEIN YRAN"/>
    <property type="match status" value="1"/>
</dbReference>
<protein>
    <recommendedName>
        <fullName evidence="2">UPF0102 protein IAC57_04475</fullName>
    </recommendedName>
</protein>
<dbReference type="NCBIfam" id="NF009150">
    <property type="entry name" value="PRK12497.1-3"/>
    <property type="match status" value="1"/>
</dbReference>
<dbReference type="NCBIfam" id="TIGR00252">
    <property type="entry name" value="YraN family protein"/>
    <property type="match status" value="1"/>
</dbReference>
<evidence type="ECO:0000256" key="2">
    <source>
        <dbReference type="HAMAP-Rule" id="MF_00048"/>
    </source>
</evidence>
<dbReference type="EMBL" id="DVMZ01000118">
    <property type="protein sequence ID" value="HIU59339.1"/>
    <property type="molecule type" value="Genomic_DNA"/>
</dbReference>
<dbReference type="CDD" id="cd20736">
    <property type="entry name" value="PoNe_Nuclease"/>
    <property type="match status" value="1"/>
</dbReference>
<dbReference type="InterPro" id="IPR003509">
    <property type="entry name" value="UPF0102_YraN-like"/>
</dbReference>
<gene>
    <name evidence="3" type="ORF">IAC57_04475</name>
</gene>
<dbReference type="SUPFAM" id="SSF52980">
    <property type="entry name" value="Restriction endonuclease-like"/>
    <property type="match status" value="1"/>
</dbReference>
<organism evidence="3 4">
    <name type="scientific">Candidatus Scatosoma pullistercoris</name>
    <dbReference type="NCBI Taxonomy" id="2840934"/>
    <lineage>
        <taxon>Bacteria</taxon>
        <taxon>Bacillati</taxon>
        <taxon>Bacillota</taxon>
        <taxon>Clostridia</taxon>
        <taxon>Candidatus Scatosoma</taxon>
    </lineage>
</organism>
<dbReference type="GO" id="GO:0003676">
    <property type="term" value="F:nucleic acid binding"/>
    <property type="evidence" value="ECO:0007669"/>
    <property type="project" value="InterPro"/>
</dbReference>
<comment type="caution">
    <text evidence="3">The sequence shown here is derived from an EMBL/GenBank/DDBJ whole genome shotgun (WGS) entry which is preliminary data.</text>
</comment>
<reference evidence="3" key="2">
    <citation type="journal article" date="2021" name="PeerJ">
        <title>Extensive microbial diversity within the chicken gut microbiome revealed by metagenomics and culture.</title>
        <authorList>
            <person name="Gilroy R."/>
            <person name="Ravi A."/>
            <person name="Getino M."/>
            <person name="Pursley I."/>
            <person name="Horton D.L."/>
            <person name="Alikhan N.F."/>
            <person name="Baker D."/>
            <person name="Gharbi K."/>
            <person name="Hall N."/>
            <person name="Watson M."/>
            <person name="Adriaenssens E.M."/>
            <person name="Foster-Nyarko E."/>
            <person name="Jarju S."/>
            <person name="Secka A."/>
            <person name="Antonio M."/>
            <person name="Oren A."/>
            <person name="Chaudhuri R.R."/>
            <person name="La Ragione R."/>
            <person name="Hildebrand F."/>
            <person name="Pallen M.J."/>
        </authorList>
    </citation>
    <scope>NUCLEOTIDE SEQUENCE</scope>
    <source>
        <strain evidence="3">11687</strain>
    </source>
</reference>
<dbReference type="AlphaFoldDB" id="A0A9D1MFR9"/>
<evidence type="ECO:0000313" key="4">
    <source>
        <dbReference type="Proteomes" id="UP000824081"/>
    </source>
</evidence>
<dbReference type="InterPro" id="IPR011335">
    <property type="entry name" value="Restrct_endonuc-II-like"/>
</dbReference>
<accession>A0A9D1MFR9</accession>
<dbReference type="Gene3D" id="3.40.1350.10">
    <property type="match status" value="1"/>
</dbReference>
<evidence type="ECO:0000313" key="3">
    <source>
        <dbReference type="EMBL" id="HIU59339.1"/>
    </source>
</evidence>
<dbReference type="NCBIfam" id="NF009154">
    <property type="entry name" value="PRK12497.3-3"/>
    <property type="match status" value="1"/>
</dbReference>
<dbReference type="PANTHER" id="PTHR34039:SF1">
    <property type="entry name" value="UPF0102 PROTEIN YRAN"/>
    <property type="match status" value="1"/>
</dbReference>
<dbReference type="Proteomes" id="UP000824081">
    <property type="component" value="Unassembled WGS sequence"/>
</dbReference>
<comment type="similarity">
    <text evidence="1 2">Belongs to the UPF0102 family.</text>
</comment>
<proteinExistence type="inferred from homology"/>
<evidence type="ECO:0000256" key="1">
    <source>
        <dbReference type="ARBA" id="ARBA00006738"/>
    </source>
</evidence>
<dbReference type="Pfam" id="PF02021">
    <property type="entry name" value="UPF0102"/>
    <property type="match status" value="1"/>
</dbReference>